<dbReference type="Pfam" id="PF11932">
    <property type="entry name" value="DUF3450"/>
    <property type="match status" value="1"/>
</dbReference>
<dbReference type="Proteomes" id="UP001317963">
    <property type="component" value="Chromosome"/>
</dbReference>
<reference evidence="2 3" key="1">
    <citation type="submission" date="2019-02" db="EMBL/GenBank/DDBJ databases">
        <title>Halieaceae_genomes.</title>
        <authorList>
            <person name="Li S.-H."/>
        </authorList>
    </citation>
    <scope>NUCLEOTIDE SEQUENCE [LARGE SCALE GENOMIC DNA]</scope>
    <source>
        <strain evidence="2 3">JH123</strain>
    </source>
</reference>
<feature type="signal peptide" evidence="1">
    <location>
        <begin position="1"/>
        <end position="28"/>
    </location>
</feature>
<accession>A0ABY6Q331</accession>
<keyword evidence="1" id="KW-0732">Signal</keyword>
<name>A0ABY6Q331_9GAMM</name>
<proteinExistence type="predicted"/>
<organism evidence="2 3">
    <name type="scientific">Candidatus Paraluminiphilus aquimaris</name>
    <dbReference type="NCBI Taxonomy" id="2518994"/>
    <lineage>
        <taxon>Bacteria</taxon>
        <taxon>Pseudomonadati</taxon>
        <taxon>Pseudomonadota</taxon>
        <taxon>Gammaproteobacteria</taxon>
        <taxon>Cellvibrionales</taxon>
        <taxon>Halieaceae</taxon>
        <taxon>Candidatus Paraluminiphilus</taxon>
    </lineage>
</organism>
<evidence type="ECO:0000313" key="2">
    <source>
        <dbReference type="EMBL" id="UZP73617.1"/>
    </source>
</evidence>
<evidence type="ECO:0000313" key="3">
    <source>
        <dbReference type="Proteomes" id="UP001317963"/>
    </source>
</evidence>
<dbReference type="EMBL" id="CP036501">
    <property type="protein sequence ID" value="UZP73617.1"/>
    <property type="molecule type" value="Genomic_DNA"/>
</dbReference>
<sequence length="260" mass="28536">MTITRLKTFLGAATIAASFLGGAAVANADSLEAIMQVGKDRTSAARSSQGKIDRLADETRDLLSDYKTVMKQVEGLKVYNARLDRQIANQERRIADIDQSISDAAIIQRQIPPLVTRMLDGLGQFIDLDMPFDLDTRKGNIEAVRANLDRSDVTSAEAFRQVLELYSIELQYGRGIESYSDTIEVDGAAREVDVLRIGRVALVAQTTDGAETRAWNNTNRSWETLSSADYSAAVRKAVRIAKKQATIELLNMPIAAPEAN</sequence>
<dbReference type="PIRSF" id="PIRSF028069">
    <property type="entry name" value="UCP028069"/>
    <property type="match status" value="1"/>
</dbReference>
<dbReference type="InterPro" id="IPR016866">
    <property type="entry name" value="UCP028069"/>
</dbReference>
<protein>
    <submittedName>
        <fullName evidence="2">DUF3450 domain-containing protein</fullName>
    </submittedName>
</protein>
<keyword evidence="3" id="KW-1185">Reference proteome</keyword>
<dbReference type="RefSeq" id="WP_279242413.1">
    <property type="nucleotide sequence ID" value="NZ_CP036501.1"/>
</dbReference>
<gene>
    <name evidence="2" type="ORF">E0F26_02205</name>
</gene>
<feature type="chain" id="PRO_5045779509" evidence="1">
    <location>
        <begin position="29"/>
        <end position="260"/>
    </location>
</feature>
<evidence type="ECO:0000256" key="1">
    <source>
        <dbReference type="SAM" id="SignalP"/>
    </source>
</evidence>